<keyword evidence="8 14" id="KW-0812">Transmembrane</keyword>
<dbReference type="Proteomes" id="UP000694620">
    <property type="component" value="Chromosome 3"/>
</dbReference>
<keyword evidence="10 14" id="KW-1133">Transmembrane helix</keyword>
<dbReference type="InterPro" id="IPR055355">
    <property type="entry name" value="ZP-C"/>
</dbReference>
<evidence type="ECO:0000256" key="1">
    <source>
        <dbReference type="ARBA" id="ARBA00004498"/>
    </source>
</evidence>
<evidence type="ECO:0000313" key="18">
    <source>
        <dbReference type="Proteomes" id="UP000694620"/>
    </source>
</evidence>
<keyword evidence="9 14" id="KW-0732">Signal</keyword>
<feature type="compositionally biased region" description="Basic residues" evidence="15">
    <location>
        <begin position="45"/>
        <end position="60"/>
    </location>
</feature>
<comment type="function">
    <text evidence="14">Component of the zona pellucida, an extracellular matrix surrounding oocytes which mediates sperm binding, induction of the acrosome reaction and prevents post-fertilization polyspermy. The zona pellucida is composed of 3 to 4 glycoproteins, ZP1, ZP2, ZP3, and ZP4. ZP3 is essential for sperm binding and zona matrix formation.</text>
</comment>
<protein>
    <recommendedName>
        <fullName evidence="3 14">Zona pellucida sperm-binding protein 3</fullName>
    </recommendedName>
</protein>
<evidence type="ECO:0000256" key="4">
    <source>
        <dbReference type="ARBA" id="ARBA00022475"/>
    </source>
</evidence>
<dbReference type="Pfam" id="PF23344">
    <property type="entry name" value="ZP-N"/>
    <property type="match status" value="1"/>
</dbReference>
<keyword evidence="12 14" id="KW-1015">Disulfide bond</keyword>
<feature type="chain" id="PRO_5034430465" description="Zona pellucida sperm-binding protein 3" evidence="14">
    <location>
        <begin position="26"/>
        <end position="475"/>
    </location>
</feature>
<feature type="transmembrane region" description="Helical" evidence="14">
    <location>
        <begin position="445"/>
        <end position="469"/>
    </location>
</feature>
<accession>A0A8C4S851</accession>
<dbReference type="GO" id="GO:0035804">
    <property type="term" value="F:structural constituent of egg coat"/>
    <property type="evidence" value="ECO:0007669"/>
    <property type="project" value="UniProtKB-UniRule"/>
</dbReference>
<proteinExistence type="inferred from homology"/>
<dbReference type="GO" id="GO:0035803">
    <property type="term" value="P:egg coat formation"/>
    <property type="evidence" value="ECO:0007669"/>
    <property type="project" value="UniProtKB-UniRule"/>
</dbReference>
<keyword evidence="6 14" id="KW-0272">Extracellular matrix</keyword>
<organism evidence="17 18">
    <name type="scientific">Erpetoichthys calabaricus</name>
    <name type="common">Rope fish</name>
    <name type="synonym">Calamoichthys calabaricus</name>
    <dbReference type="NCBI Taxonomy" id="27687"/>
    <lineage>
        <taxon>Eukaryota</taxon>
        <taxon>Metazoa</taxon>
        <taxon>Chordata</taxon>
        <taxon>Craniata</taxon>
        <taxon>Vertebrata</taxon>
        <taxon>Euteleostomi</taxon>
        <taxon>Actinopterygii</taxon>
        <taxon>Polypteriformes</taxon>
        <taxon>Polypteridae</taxon>
        <taxon>Erpetoichthys</taxon>
    </lineage>
</organism>
<dbReference type="GO" id="GO:0007339">
    <property type="term" value="P:binding of sperm to zona pellucida"/>
    <property type="evidence" value="ECO:0007669"/>
    <property type="project" value="UniProtKB-UniRule"/>
</dbReference>
<dbReference type="GO" id="GO:2000344">
    <property type="term" value="P:positive regulation of acrosome reaction"/>
    <property type="evidence" value="ECO:0007669"/>
    <property type="project" value="UniProtKB-UniRule"/>
</dbReference>
<evidence type="ECO:0000256" key="3">
    <source>
        <dbReference type="ARBA" id="ARBA00017980"/>
    </source>
</evidence>
<keyword evidence="5 14" id="KW-0964">Secreted</keyword>
<dbReference type="Gene3D" id="2.60.40.3210">
    <property type="entry name" value="Zona pellucida, ZP-N domain"/>
    <property type="match status" value="1"/>
</dbReference>
<reference evidence="17" key="3">
    <citation type="submission" date="2025-09" db="UniProtKB">
        <authorList>
            <consortium name="Ensembl"/>
        </authorList>
    </citation>
    <scope>IDENTIFICATION</scope>
</reference>
<dbReference type="SMART" id="SM00241">
    <property type="entry name" value="ZP"/>
    <property type="match status" value="1"/>
</dbReference>
<comment type="similarity">
    <text evidence="2 14">Belongs to the ZP domain family. ZPC subfamily.</text>
</comment>
<evidence type="ECO:0000256" key="12">
    <source>
        <dbReference type="ARBA" id="ARBA00023157"/>
    </source>
</evidence>
<keyword evidence="13" id="KW-0325">Glycoprotein</keyword>
<keyword evidence="18" id="KW-1185">Reference proteome</keyword>
<dbReference type="AlphaFoldDB" id="A0A8C4S851"/>
<sequence>MSWCNMRLSLHLACLWVVFVGLSYSFSPGGNKWITRSRPSLAKAVQHHHPHSSFKSTSKTHRLDRPHGLKKLSKVKAAIQFPEPRILHTPSPPQTVHFRANGRVQIECGGARMMVTVPLDLFANKMPADPDFLFLGNNPKCKYNFLNLTAMTATFDVKLRDCGSEIHVTDDKFIYMNKLVYIPVKPDSVIMRTGRTVLPIECVYNRVTNVSSKGLQPTWIPIFSTKMVNTSLTFRLTLMNDNWTAPTTTKTFSLSSVLNFEASVDSSNHYPMQLFVDRCRASESAAMDSSRSYNFIKHHGCLVDGLQKDSIATFKHPRVQPNVLQFIINAFYFSSDAQNPLQEIYITCQVKVVPIGQTDNRNKACFYDKMHSRWLSVDGNDTVCRCCSTGTCSSSRKYSNGQKWKRAMGEPLESESLVVVGPIRLSDENLVPDEEKAFSEKDVGLVFLVGVASMTAGIFLVILALLLLYKLKNFV</sequence>
<dbReference type="FunFam" id="2.60.40.3210:FF:000001">
    <property type="entry name" value="Zona pellucida sperm-binding protein 3"/>
    <property type="match status" value="1"/>
</dbReference>
<dbReference type="Ensembl" id="ENSECRT00000013264.1">
    <property type="protein sequence ID" value="ENSECRP00000013034.1"/>
    <property type="gene ID" value="ENSECRG00000008719.1"/>
</dbReference>
<evidence type="ECO:0000256" key="13">
    <source>
        <dbReference type="ARBA" id="ARBA00023180"/>
    </source>
</evidence>
<keyword evidence="4 14" id="KW-1003">Cell membrane</keyword>
<dbReference type="PANTHER" id="PTHR11576:SF2">
    <property type="entry name" value="ZONA PELLUCIDA SPERM-BINDING PROTEIN 3"/>
    <property type="match status" value="1"/>
</dbReference>
<evidence type="ECO:0000259" key="16">
    <source>
        <dbReference type="PROSITE" id="PS51034"/>
    </source>
</evidence>
<dbReference type="FunFam" id="2.60.40.4100:FF:000002">
    <property type="entry name" value="Zona pellucida sperm-binding protein 3"/>
    <property type="match status" value="1"/>
</dbReference>
<dbReference type="Pfam" id="PF00100">
    <property type="entry name" value="Zona_pellucida"/>
    <property type="match status" value="1"/>
</dbReference>
<feature type="domain" description="ZP" evidence="16">
    <location>
        <begin position="107"/>
        <end position="372"/>
    </location>
</feature>
<feature type="signal peptide" evidence="14">
    <location>
        <begin position="1"/>
        <end position="25"/>
    </location>
</feature>
<evidence type="ECO:0000256" key="11">
    <source>
        <dbReference type="ARBA" id="ARBA00023136"/>
    </source>
</evidence>
<dbReference type="InterPro" id="IPR042235">
    <property type="entry name" value="ZP-C_dom"/>
</dbReference>
<dbReference type="PANTHER" id="PTHR11576">
    <property type="entry name" value="ZONA PELLUCIDA SPERM-BINDING PROTEIN 3"/>
    <property type="match status" value="1"/>
</dbReference>
<comment type="subcellular location">
    <subcellularLocation>
        <location evidence="1">Secreted</location>
        <location evidence="1">Extracellular space</location>
        <location evidence="1">Extracellular matrix</location>
    </subcellularLocation>
    <subcellularLocation>
        <location evidence="14">Zona pellucida</location>
    </subcellularLocation>
    <subcellularLocation>
        <location evidence="14">Cell membrane</location>
        <topology evidence="14">Single-pass type I membrane protein</topology>
    </subcellularLocation>
</comment>
<comment type="domain">
    <text evidence="14">The ZP domain is involved in the polymerization of the ZP proteins to form the zona pellucida.</text>
</comment>
<evidence type="ECO:0000256" key="15">
    <source>
        <dbReference type="SAM" id="MobiDB-lite"/>
    </source>
</evidence>
<evidence type="ECO:0000256" key="9">
    <source>
        <dbReference type="ARBA" id="ARBA00022729"/>
    </source>
</evidence>
<keyword evidence="11 14" id="KW-0472">Membrane</keyword>
<gene>
    <name evidence="17" type="primary">LOC114647604</name>
</gene>
<evidence type="ECO:0000256" key="2">
    <source>
        <dbReference type="ARBA" id="ARBA00006735"/>
    </source>
</evidence>
<dbReference type="Gene3D" id="2.60.40.4100">
    <property type="entry name" value="Zona pellucida, ZP-C domain"/>
    <property type="match status" value="1"/>
</dbReference>
<evidence type="ECO:0000256" key="7">
    <source>
        <dbReference type="ARBA" id="ARBA00022685"/>
    </source>
</evidence>
<dbReference type="PROSITE" id="PS51034">
    <property type="entry name" value="ZP_2"/>
    <property type="match status" value="1"/>
</dbReference>
<dbReference type="GO" id="GO:0035805">
    <property type="term" value="C:egg coat"/>
    <property type="evidence" value="ECO:0007669"/>
    <property type="project" value="UniProtKB-SubCell"/>
</dbReference>
<name>A0A8C4S851_ERPCA</name>
<evidence type="ECO:0000256" key="5">
    <source>
        <dbReference type="ARBA" id="ARBA00022525"/>
    </source>
</evidence>
<feature type="region of interest" description="Disordered" evidence="15">
    <location>
        <begin position="45"/>
        <end position="65"/>
    </location>
</feature>
<dbReference type="GO" id="GO:0032190">
    <property type="term" value="F:acrosin binding"/>
    <property type="evidence" value="ECO:0007669"/>
    <property type="project" value="TreeGrafter"/>
</dbReference>
<evidence type="ECO:0000256" key="8">
    <source>
        <dbReference type="ARBA" id="ARBA00022692"/>
    </source>
</evidence>
<comment type="PTM">
    <text evidence="14">Proteolytically cleaved before the transmembrane segment to yield the secreted ectodomain incorporated in the zona pellucida.</text>
</comment>
<evidence type="ECO:0000256" key="14">
    <source>
        <dbReference type="RuleBase" id="RU367066"/>
    </source>
</evidence>
<reference evidence="17" key="1">
    <citation type="submission" date="2021-06" db="EMBL/GenBank/DDBJ databases">
        <authorList>
            <consortium name="Wellcome Sanger Institute Data Sharing"/>
        </authorList>
    </citation>
    <scope>NUCLEOTIDE SEQUENCE [LARGE SCALE GENOMIC DNA]</scope>
</reference>
<dbReference type="PRINTS" id="PR00023">
    <property type="entry name" value="ZPELLUCIDA"/>
</dbReference>
<dbReference type="InterPro" id="IPR001507">
    <property type="entry name" value="ZP_dom"/>
</dbReference>
<dbReference type="InterPro" id="IPR055356">
    <property type="entry name" value="ZP-N"/>
</dbReference>
<dbReference type="GO" id="GO:0005886">
    <property type="term" value="C:plasma membrane"/>
    <property type="evidence" value="ECO:0007669"/>
    <property type="project" value="UniProtKB-SubCell"/>
</dbReference>
<dbReference type="GeneTree" id="ENSGT01030000234567"/>
<keyword evidence="7 14" id="KW-0165">Cleavage on pair of basic residues</keyword>
<evidence type="ECO:0000256" key="10">
    <source>
        <dbReference type="ARBA" id="ARBA00022989"/>
    </source>
</evidence>
<dbReference type="InterPro" id="IPR048290">
    <property type="entry name" value="ZP_chr"/>
</dbReference>
<evidence type="ECO:0000313" key="17">
    <source>
        <dbReference type="Ensembl" id="ENSECRP00000013034.1"/>
    </source>
</evidence>
<evidence type="ECO:0000256" key="6">
    <source>
        <dbReference type="ARBA" id="ARBA00022530"/>
    </source>
</evidence>
<reference evidence="17" key="2">
    <citation type="submission" date="2025-08" db="UniProtKB">
        <authorList>
            <consortium name="Ensembl"/>
        </authorList>
    </citation>
    <scope>IDENTIFICATION</scope>
</reference>